<dbReference type="NCBIfam" id="TIGR00431">
    <property type="entry name" value="TruB"/>
    <property type="match status" value="1"/>
</dbReference>
<dbReference type="GO" id="GO:0160148">
    <property type="term" value="F:tRNA pseudouridine(55) synthase activity"/>
    <property type="evidence" value="ECO:0007669"/>
    <property type="project" value="UniProtKB-EC"/>
</dbReference>
<dbReference type="SUPFAM" id="SSF55120">
    <property type="entry name" value="Pseudouridine synthase"/>
    <property type="match status" value="1"/>
</dbReference>
<dbReference type="Gene3D" id="3.30.2350.10">
    <property type="entry name" value="Pseudouridine synthase"/>
    <property type="match status" value="1"/>
</dbReference>
<dbReference type="InterPro" id="IPR032819">
    <property type="entry name" value="TruB_C"/>
</dbReference>
<evidence type="ECO:0000313" key="9">
    <source>
        <dbReference type="Proteomes" id="UP001200145"/>
    </source>
</evidence>
<comment type="catalytic activity">
    <reaction evidence="1 5">
        <text>uridine(55) in tRNA = pseudouridine(55) in tRNA</text>
        <dbReference type="Rhea" id="RHEA:42532"/>
        <dbReference type="Rhea" id="RHEA-COMP:10101"/>
        <dbReference type="Rhea" id="RHEA-COMP:10102"/>
        <dbReference type="ChEBI" id="CHEBI:65314"/>
        <dbReference type="ChEBI" id="CHEBI:65315"/>
        <dbReference type="EC" id="5.4.99.25"/>
    </reaction>
</comment>
<evidence type="ECO:0000259" key="7">
    <source>
        <dbReference type="Pfam" id="PF16198"/>
    </source>
</evidence>
<dbReference type="EMBL" id="JAKEVY010000001">
    <property type="protein sequence ID" value="MCF1713483.1"/>
    <property type="molecule type" value="Genomic_DNA"/>
</dbReference>
<dbReference type="HAMAP" id="MF_01080">
    <property type="entry name" value="TruB_bact"/>
    <property type="match status" value="1"/>
</dbReference>
<feature type="domain" description="Pseudouridine synthase II N-terminal" evidence="6">
    <location>
        <begin position="37"/>
        <end position="197"/>
    </location>
</feature>
<dbReference type="Proteomes" id="UP001200145">
    <property type="component" value="Unassembled WGS sequence"/>
</dbReference>
<dbReference type="InterPro" id="IPR014780">
    <property type="entry name" value="tRNA_psdUridine_synth_TruB"/>
</dbReference>
<evidence type="ECO:0000256" key="2">
    <source>
        <dbReference type="ARBA" id="ARBA00005642"/>
    </source>
</evidence>
<dbReference type="PANTHER" id="PTHR13767:SF2">
    <property type="entry name" value="PSEUDOURIDYLATE SYNTHASE TRUB1"/>
    <property type="match status" value="1"/>
</dbReference>
<reference evidence="8 9" key="1">
    <citation type="submission" date="2022-01" db="EMBL/GenBank/DDBJ databases">
        <title>Flavihumibacter sp. nov., isolated from sediment of a river.</title>
        <authorList>
            <person name="Liu H."/>
        </authorList>
    </citation>
    <scope>NUCLEOTIDE SEQUENCE [LARGE SCALE GENOMIC DNA]</scope>
    <source>
        <strain evidence="8 9">RY-1</strain>
    </source>
</reference>
<dbReference type="EC" id="5.4.99.25" evidence="5"/>
<keyword evidence="9" id="KW-1185">Reference proteome</keyword>
<name>A0ABS9BEJ0_9BACT</name>
<dbReference type="RefSeq" id="WP_234864013.1">
    <property type="nucleotide sequence ID" value="NZ_JAKEVY010000001.1"/>
</dbReference>
<evidence type="ECO:0000256" key="1">
    <source>
        <dbReference type="ARBA" id="ARBA00000385"/>
    </source>
</evidence>
<dbReference type="Pfam" id="PF01509">
    <property type="entry name" value="TruB_N"/>
    <property type="match status" value="1"/>
</dbReference>
<comment type="similarity">
    <text evidence="2 5">Belongs to the pseudouridine synthase TruB family. Type 1 subfamily.</text>
</comment>
<proteinExistence type="inferred from homology"/>
<evidence type="ECO:0000313" key="8">
    <source>
        <dbReference type="EMBL" id="MCF1713483.1"/>
    </source>
</evidence>
<evidence type="ECO:0000256" key="5">
    <source>
        <dbReference type="HAMAP-Rule" id="MF_01080"/>
    </source>
</evidence>
<sequence length="250" mass="27766">MTDIHDRIPENPFAEGAVLLIDKPLDWTSFDVVRKLRNQVRTKKVGHAGTLDPLATGLLIVCTGKFTKKINEYMAQEKEYTGTLQLGASTPTYDLESEPVPTAGFSIKEDGVFREDGHKIDWKEVDAAMEAFRGPIMQVPPIHSAIKINGQRVYELARKGKEVKLEPRPVTILEFSCTKLEAGLVHFKVICTTGTYIRSLANDLGQALGCGAYLTSLRRTRIGNFKVEDALNMEQAAGFIRDQLERGVDS</sequence>
<comment type="function">
    <text evidence="5">Responsible for synthesis of pseudouridine from uracil-55 in the psi GC loop of transfer RNAs.</text>
</comment>
<comment type="caution">
    <text evidence="8">The sequence shown here is derived from an EMBL/GenBank/DDBJ whole genome shotgun (WGS) entry which is preliminary data.</text>
</comment>
<evidence type="ECO:0000256" key="3">
    <source>
        <dbReference type="ARBA" id="ARBA00022694"/>
    </source>
</evidence>
<dbReference type="InterPro" id="IPR002501">
    <property type="entry name" value="PsdUridine_synth_N"/>
</dbReference>
<evidence type="ECO:0000259" key="6">
    <source>
        <dbReference type="Pfam" id="PF01509"/>
    </source>
</evidence>
<feature type="domain" description="tRNA pseudouridylate synthase B C-terminal" evidence="7">
    <location>
        <begin position="198"/>
        <end position="235"/>
    </location>
</feature>
<dbReference type="PANTHER" id="PTHR13767">
    <property type="entry name" value="TRNA-PSEUDOURIDINE SYNTHASE"/>
    <property type="match status" value="1"/>
</dbReference>
<keyword evidence="4 5" id="KW-0413">Isomerase</keyword>
<accession>A0ABS9BEJ0</accession>
<evidence type="ECO:0000256" key="4">
    <source>
        <dbReference type="ARBA" id="ARBA00023235"/>
    </source>
</evidence>
<dbReference type="Pfam" id="PF16198">
    <property type="entry name" value="TruB_C_2"/>
    <property type="match status" value="1"/>
</dbReference>
<feature type="active site" description="Nucleophile" evidence="5">
    <location>
        <position position="52"/>
    </location>
</feature>
<gene>
    <name evidence="5 8" type="primary">truB</name>
    <name evidence="8" type="ORF">L0U88_02430</name>
</gene>
<keyword evidence="3 5" id="KW-0819">tRNA processing</keyword>
<protein>
    <recommendedName>
        <fullName evidence="5">tRNA pseudouridine synthase B</fullName>
        <ecNumber evidence="5">5.4.99.25</ecNumber>
    </recommendedName>
    <alternativeName>
        <fullName evidence="5">tRNA pseudouridine(55) synthase</fullName>
        <shortName evidence="5">Psi55 synthase</shortName>
    </alternativeName>
    <alternativeName>
        <fullName evidence="5">tRNA pseudouridylate synthase</fullName>
    </alternativeName>
    <alternativeName>
        <fullName evidence="5">tRNA-uridine isomerase</fullName>
    </alternativeName>
</protein>
<dbReference type="InterPro" id="IPR020103">
    <property type="entry name" value="PsdUridine_synth_cat_dom_sf"/>
</dbReference>
<organism evidence="8 9">
    <name type="scientific">Flavihumibacter fluminis</name>
    <dbReference type="NCBI Taxonomy" id="2909236"/>
    <lineage>
        <taxon>Bacteria</taxon>
        <taxon>Pseudomonadati</taxon>
        <taxon>Bacteroidota</taxon>
        <taxon>Chitinophagia</taxon>
        <taxon>Chitinophagales</taxon>
        <taxon>Chitinophagaceae</taxon>
        <taxon>Flavihumibacter</taxon>
    </lineage>
</organism>
<dbReference type="CDD" id="cd02573">
    <property type="entry name" value="PseudoU_synth_EcTruB"/>
    <property type="match status" value="1"/>
</dbReference>